<dbReference type="InParanoid" id="A0A2P5F4Q7"/>
<comment type="caution">
    <text evidence="1">The sequence shown here is derived from an EMBL/GenBank/DDBJ whole genome shotgun (WGS) entry which is preliminary data.</text>
</comment>
<evidence type="ECO:0000313" key="1">
    <source>
        <dbReference type="EMBL" id="PON92719.1"/>
    </source>
</evidence>
<gene>
    <name evidence="1" type="ORF">TorRG33x02_115790</name>
</gene>
<protein>
    <recommendedName>
        <fullName evidence="3">P-loop containing nucleoside triphosphate hydrolase</fullName>
    </recommendedName>
</protein>
<reference evidence="2" key="1">
    <citation type="submission" date="2016-06" db="EMBL/GenBank/DDBJ databases">
        <title>Parallel loss of symbiosis genes in relatives of nitrogen-fixing non-legume Parasponia.</title>
        <authorList>
            <person name="Van Velzen R."/>
            <person name="Holmer R."/>
            <person name="Bu F."/>
            <person name="Rutten L."/>
            <person name="Van Zeijl A."/>
            <person name="Liu W."/>
            <person name="Santuari L."/>
            <person name="Cao Q."/>
            <person name="Sharma T."/>
            <person name="Shen D."/>
            <person name="Roswanjaya Y."/>
            <person name="Wardhani T."/>
            <person name="Kalhor M.S."/>
            <person name="Jansen J."/>
            <person name="Van den Hoogen J."/>
            <person name="Gungor B."/>
            <person name="Hartog M."/>
            <person name="Hontelez J."/>
            <person name="Verver J."/>
            <person name="Yang W.-C."/>
            <person name="Schijlen E."/>
            <person name="Repin R."/>
            <person name="Schilthuizen M."/>
            <person name="Schranz E."/>
            <person name="Heidstra R."/>
            <person name="Miyata K."/>
            <person name="Fedorova E."/>
            <person name="Kohlen W."/>
            <person name="Bisseling T."/>
            <person name="Smit S."/>
            <person name="Geurts R."/>
        </authorList>
    </citation>
    <scope>NUCLEOTIDE SEQUENCE [LARGE SCALE GENOMIC DNA]</scope>
    <source>
        <strain evidence="2">cv. RG33-2</strain>
    </source>
</reference>
<evidence type="ECO:0008006" key="3">
    <source>
        <dbReference type="Google" id="ProtNLM"/>
    </source>
</evidence>
<dbReference type="AlphaFoldDB" id="A0A2P5F4Q7"/>
<proteinExistence type="predicted"/>
<accession>A0A2P5F4Q7</accession>
<name>A0A2P5F4Q7_TREOI</name>
<dbReference type="EMBL" id="JXTC01000063">
    <property type="protein sequence ID" value="PON92719.1"/>
    <property type="molecule type" value="Genomic_DNA"/>
</dbReference>
<dbReference type="Proteomes" id="UP000237000">
    <property type="component" value="Unassembled WGS sequence"/>
</dbReference>
<evidence type="ECO:0000313" key="2">
    <source>
        <dbReference type="Proteomes" id="UP000237000"/>
    </source>
</evidence>
<sequence length="61" mass="7039">MGSDAKDLVLSKIATFEFKLYFWQHKDSMDSLMKERTVLVIAYRLSTVKTADIVLRKISTV</sequence>
<organism evidence="1 2">
    <name type="scientific">Trema orientale</name>
    <name type="common">Charcoal tree</name>
    <name type="synonym">Celtis orientalis</name>
    <dbReference type="NCBI Taxonomy" id="63057"/>
    <lineage>
        <taxon>Eukaryota</taxon>
        <taxon>Viridiplantae</taxon>
        <taxon>Streptophyta</taxon>
        <taxon>Embryophyta</taxon>
        <taxon>Tracheophyta</taxon>
        <taxon>Spermatophyta</taxon>
        <taxon>Magnoliopsida</taxon>
        <taxon>eudicotyledons</taxon>
        <taxon>Gunneridae</taxon>
        <taxon>Pentapetalae</taxon>
        <taxon>rosids</taxon>
        <taxon>fabids</taxon>
        <taxon>Rosales</taxon>
        <taxon>Cannabaceae</taxon>
        <taxon>Trema</taxon>
    </lineage>
</organism>
<keyword evidence="2" id="KW-1185">Reference proteome</keyword>